<evidence type="ECO:0008006" key="3">
    <source>
        <dbReference type="Google" id="ProtNLM"/>
    </source>
</evidence>
<evidence type="ECO:0000313" key="1">
    <source>
        <dbReference type="EMBL" id="KJV33297.1"/>
    </source>
</evidence>
<comment type="caution">
    <text evidence="1">The sequence shown here is derived from an EMBL/GenBank/DDBJ whole genome shotgun (WGS) entry which is preliminary data.</text>
</comment>
<gene>
    <name evidence="1" type="ORF">VI08_10955</name>
</gene>
<dbReference type="AlphaFoldDB" id="A0A0F3KQQ4"/>
<dbReference type="Proteomes" id="UP000033651">
    <property type="component" value="Unassembled WGS sequence"/>
</dbReference>
<dbReference type="RefSeq" id="WP_045829633.1">
    <property type="nucleotide sequence ID" value="NZ_JZRB01000022.1"/>
</dbReference>
<keyword evidence="2" id="KW-1185">Reference proteome</keyword>
<proteinExistence type="predicted"/>
<dbReference type="EMBL" id="JZRB01000022">
    <property type="protein sequence ID" value="KJV33297.1"/>
    <property type="molecule type" value="Genomic_DNA"/>
</dbReference>
<reference evidence="1 2" key="1">
    <citation type="submission" date="2015-03" db="EMBL/GenBank/DDBJ databases">
        <title>Draft genome sequence of Luteibacter yeojuensis strain SU11.</title>
        <authorList>
            <person name="Sulaiman J."/>
            <person name="Priya K."/>
            <person name="Chan K.-G."/>
        </authorList>
    </citation>
    <scope>NUCLEOTIDE SEQUENCE [LARGE SCALE GENOMIC DNA]</scope>
    <source>
        <strain evidence="1 2">SU11</strain>
    </source>
</reference>
<protein>
    <recommendedName>
        <fullName evidence="3">PIN domain-containing protein</fullName>
    </recommendedName>
</protein>
<dbReference type="SUPFAM" id="SSF88723">
    <property type="entry name" value="PIN domain-like"/>
    <property type="match status" value="1"/>
</dbReference>
<evidence type="ECO:0000313" key="2">
    <source>
        <dbReference type="Proteomes" id="UP000033651"/>
    </source>
</evidence>
<dbReference type="OrthoDB" id="6687089at2"/>
<name>A0A0F3KQQ4_9GAMM</name>
<organism evidence="1 2">
    <name type="scientific">Luteibacter yeojuensis</name>
    <dbReference type="NCBI Taxonomy" id="345309"/>
    <lineage>
        <taxon>Bacteria</taxon>
        <taxon>Pseudomonadati</taxon>
        <taxon>Pseudomonadota</taxon>
        <taxon>Gammaproteobacteria</taxon>
        <taxon>Lysobacterales</taxon>
        <taxon>Rhodanobacteraceae</taxon>
        <taxon>Luteibacter</taxon>
    </lineage>
</organism>
<dbReference type="InterPro" id="IPR029060">
    <property type="entry name" value="PIN-like_dom_sf"/>
</dbReference>
<accession>A0A0F3KQQ4</accession>
<dbReference type="PATRIC" id="fig|345309.4.peg.1531"/>
<sequence>MNPVPKKVLLDANFLIDWKDASTDINVRARAQTLIARLIAAGSCVVIPTPALAEFLCRANCEGLASVLALTTDASTMIASFDFKAAFELHLLHRAGAYLGDKKDGVDEPWQKIKFDRQIVAIARANQCDLIVSADRSVKAAALRIGIAAASMEDLHTATFPRRRGVSVCEPGGAWRAA</sequence>